<sequence length="38" mass="4058">MTTVTAVAMGAATVFGLAFAIVAVIFAWPSFEQWVQKP</sequence>
<evidence type="ECO:0000256" key="1">
    <source>
        <dbReference type="SAM" id="Phobius"/>
    </source>
</evidence>
<keyword evidence="1" id="KW-0812">Transmembrane</keyword>
<evidence type="ECO:0000313" key="2">
    <source>
        <dbReference type="EMBL" id="CDO59724.1"/>
    </source>
</evidence>
<organism evidence="2 3">
    <name type="scientific">Candidatus Phaeomarinibacter ectocarpi</name>
    <dbReference type="NCBI Taxonomy" id="1458461"/>
    <lineage>
        <taxon>Bacteria</taxon>
        <taxon>Pseudomonadati</taxon>
        <taxon>Pseudomonadota</taxon>
        <taxon>Alphaproteobacteria</taxon>
        <taxon>Hyphomicrobiales</taxon>
        <taxon>Parvibaculaceae</taxon>
        <taxon>Candidatus Phaeomarinibacter</taxon>
    </lineage>
</organism>
<dbReference type="AlphaFoldDB" id="X5MFC9"/>
<evidence type="ECO:0000313" key="3">
    <source>
        <dbReference type="Proteomes" id="UP000032160"/>
    </source>
</evidence>
<gene>
    <name evidence="2" type="ORF">BN1012_Phect1510</name>
</gene>
<name>X5MFC9_9HYPH</name>
<keyword evidence="1" id="KW-1133">Transmembrane helix</keyword>
<accession>X5MFC9</accession>
<dbReference type="Proteomes" id="UP000032160">
    <property type="component" value="Chromosome I"/>
</dbReference>
<dbReference type="EMBL" id="HG966617">
    <property type="protein sequence ID" value="CDO59724.1"/>
    <property type="molecule type" value="Genomic_DNA"/>
</dbReference>
<feature type="transmembrane region" description="Helical" evidence="1">
    <location>
        <begin position="6"/>
        <end position="28"/>
    </location>
</feature>
<protein>
    <submittedName>
        <fullName evidence="2">Uncharacterized protein</fullName>
    </submittedName>
</protein>
<dbReference type="HOGENOM" id="CLU_3326096_0_0_5"/>
<dbReference type="KEGG" id="pect:BN1012_Phect1510"/>
<proteinExistence type="predicted"/>
<reference evidence="2 3" key="1">
    <citation type="journal article" date="2014" name="Front. Genet.">
        <title>Genome and metabolic network of "Candidatus Phaeomarinobacter ectocarpi" Ec32, a new candidate genus of Alphaproteobacteria frequently associated with brown algae.</title>
        <authorList>
            <person name="Dittami S.M."/>
            <person name="Barbeyron T."/>
            <person name="Boyen C."/>
            <person name="Cambefort J."/>
            <person name="Collet G."/>
            <person name="Delage L."/>
            <person name="Gobet A."/>
            <person name="Groisillier A."/>
            <person name="Leblanc C."/>
            <person name="Michel G."/>
            <person name="Scornet D."/>
            <person name="Siegel A."/>
            <person name="Tapia J.E."/>
            <person name="Tonon T."/>
        </authorList>
    </citation>
    <scope>NUCLEOTIDE SEQUENCE [LARGE SCALE GENOMIC DNA]</scope>
    <source>
        <strain evidence="2 3">Ec32</strain>
    </source>
</reference>
<keyword evidence="1" id="KW-0472">Membrane</keyword>
<keyword evidence="3" id="KW-1185">Reference proteome</keyword>